<protein>
    <submittedName>
        <fullName evidence="2">Uncharacterized protein</fullName>
    </submittedName>
</protein>
<keyword evidence="1" id="KW-0472">Membrane</keyword>
<keyword evidence="1" id="KW-0812">Transmembrane</keyword>
<keyword evidence="1" id="KW-1133">Transmembrane helix</keyword>
<reference evidence="2 3" key="1">
    <citation type="submission" date="2021-12" db="EMBL/GenBank/DDBJ databases">
        <title>Genome sequencing of bacteria with rrn-lacking chromosome and rrn-plasmid.</title>
        <authorList>
            <person name="Anda M."/>
            <person name="Iwasaki W."/>
        </authorList>
    </citation>
    <scope>NUCLEOTIDE SEQUENCE [LARGE SCALE GENOMIC DNA]</scope>
    <source>
        <strain evidence="2 3">NBRC 15940</strain>
    </source>
</reference>
<proteinExistence type="predicted"/>
<dbReference type="AlphaFoldDB" id="A0AAN5AQA0"/>
<keyword evidence="3" id="KW-1185">Reference proteome</keyword>
<name>A0AAN5AQA0_9BACT</name>
<comment type="caution">
    <text evidence="2">The sequence shown here is derived from an EMBL/GenBank/DDBJ whole genome shotgun (WGS) entry which is preliminary data.</text>
</comment>
<dbReference type="Proteomes" id="UP001310022">
    <property type="component" value="Unassembled WGS sequence"/>
</dbReference>
<gene>
    <name evidence="2" type="ORF">PEDI_52000</name>
</gene>
<sequence length="62" mass="6893">MQNIIYLTPVLLGGLSYYLLESHLKRPYLWLKGREDGLALLSSALLIGGGLFCAAQLIWQNS</sequence>
<evidence type="ECO:0000313" key="3">
    <source>
        <dbReference type="Proteomes" id="UP001310022"/>
    </source>
</evidence>
<dbReference type="EMBL" id="BQKE01000006">
    <property type="protein sequence ID" value="GJM64648.1"/>
    <property type="molecule type" value="Genomic_DNA"/>
</dbReference>
<evidence type="ECO:0000313" key="2">
    <source>
        <dbReference type="EMBL" id="GJM64648.1"/>
    </source>
</evidence>
<evidence type="ECO:0000256" key="1">
    <source>
        <dbReference type="SAM" id="Phobius"/>
    </source>
</evidence>
<feature type="transmembrane region" description="Helical" evidence="1">
    <location>
        <begin position="36"/>
        <end position="59"/>
    </location>
</feature>
<accession>A0AAN5AQA0</accession>
<organism evidence="2 3">
    <name type="scientific">Persicobacter diffluens</name>
    <dbReference type="NCBI Taxonomy" id="981"/>
    <lineage>
        <taxon>Bacteria</taxon>
        <taxon>Pseudomonadati</taxon>
        <taxon>Bacteroidota</taxon>
        <taxon>Cytophagia</taxon>
        <taxon>Cytophagales</taxon>
        <taxon>Persicobacteraceae</taxon>
        <taxon>Persicobacter</taxon>
    </lineage>
</organism>
<feature type="transmembrane region" description="Helical" evidence="1">
    <location>
        <begin position="6"/>
        <end position="24"/>
    </location>
</feature>